<evidence type="ECO:0000313" key="2">
    <source>
        <dbReference type="Proteomes" id="UP001470230"/>
    </source>
</evidence>
<evidence type="ECO:0008006" key="3">
    <source>
        <dbReference type="Google" id="ProtNLM"/>
    </source>
</evidence>
<proteinExistence type="predicted"/>
<reference evidence="1 2" key="1">
    <citation type="submission" date="2024-04" db="EMBL/GenBank/DDBJ databases">
        <title>Tritrichomonas musculus Genome.</title>
        <authorList>
            <person name="Alves-Ferreira E."/>
            <person name="Grigg M."/>
            <person name="Lorenzi H."/>
            <person name="Galac M."/>
        </authorList>
    </citation>
    <scope>NUCLEOTIDE SEQUENCE [LARGE SCALE GENOMIC DNA]</scope>
    <source>
        <strain evidence="1 2">EAF2021</strain>
    </source>
</reference>
<evidence type="ECO:0000313" key="1">
    <source>
        <dbReference type="EMBL" id="KAK8897388.1"/>
    </source>
</evidence>
<dbReference type="SUPFAM" id="SSF48403">
    <property type="entry name" value="Ankyrin repeat"/>
    <property type="match status" value="1"/>
</dbReference>
<dbReference type="EMBL" id="JAPFFF010000002">
    <property type="protein sequence ID" value="KAK8897388.1"/>
    <property type="molecule type" value="Genomic_DNA"/>
</dbReference>
<comment type="caution">
    <text evidence="1">The sequence shown here is derived from an EMBL/GenBank/DDBJ whole genome shotgun (WGS) entry which is preliminary data.</text>
</comment>
<accession>A0ABR2L251</accession>
<gene>
    <name evidence="1" type="ORF">M9Y10_015334</name>
</gene>
<sequence length="368" mass="44040">MNSKKFMEQYAKEMKAIQESVLEFIENDMPNDVLKKNFEEYKIYENKPKLITLLHIISMISKYHFRTPNFFEKLEYIIIHFKNEILKYLANFEIFTIFKNSKRILLFLFEEKILNPELSIYNVISQKEYKKMFYIEYFLPEFSNFITRNPLKNNIEENIFKSKRKEGENDGYLAELIRTDSIDEFIIYINKNNISLTSTINSSIFETNLILLLDSSLSLIEYASFFGSFQIFKYLQLNQVILNTSLLKYAIHGKNPEIIHILESNCQSIYDNFNYDFLFESIKCHHVDIMNYINNILLEIPSDKNDMILFQSLKYHNFAGICKCNITNEYIQNNFINFINFDYYDIVEFVLRNSDQDVSKFSKRNILD</sequence>
<dbReference type="InterPro" id="IPR036770">
    <property type="entry name" value="Ankyrin_rpt-contain_sf"/>
</dbReference>
<dbReference type="Proteomes" id="UP001470230">
    <property type="component" value="Unassembled WGS sequence"/>
</dbReference>
<organism evidence="1 2">
    <name type="scientific">Tritrichomonas musculus</name>
    <dbReference type="NCBI Taxonomy" id="1915356"/>
    <lineage>
        <taxon>Eukaryota</taxon>
        <taxon>Metamonada</taxon>
        <taxon>Parabasalia</taxon>
        <taxon>Tritrichomonadida</taxon>
        <taxon>Tritrichomonadidae</taxon>
        <taxon>Tritrichomonas</taxon>
    </lineage>
</organism>
<name>A0ABR2L251_9EUKA</name>
<keyword evidence="2" id="KW-1185">Reference proteome</keyword>
<protein>
    <recommendedName>
        <fullName evidence="3">DUF3447 domain-containing protein</fullName>
    </recommendedName>
</protein>